<proteinExistence type="inferred from homology"/>
<dbReference type="CDD" id="cd07057">
    <property type="entry name" value="BMC_CcmK"/>
    <property type="match status" value="1"/>
</dbReference>
<dbReference type="PROSITE" id="PS01139">
    <property type="entry name" value="BMC_1"/>
    <property type="match status" value="2"/>
</dbReference>
<evidence type="ECO:0000259" key="6">
    <source>
        <dbReference type="PROSITE" id="PS51930"/>
    </source>
</evidence>
<comment type="caution">
    <text evidence="7">The sequence shown here is derived from an EMBL/GenBank/DDBJ whole genome shotgun (WGS) entry which is preliminary data.</text>
</comment>
<comment type="similarity">
    <text evidence="3">Belongs to the bacterial microcompartments protein family. CsoS1 subfamily.</text>
</comment>
<dbReference type="Pfam" id="PF00936">
    <property type="entry name" value="BMC"/>
    <property type="match status" value="2"/>
</dbReference>
<keyword evidence="1" id="KW-0120">Carbon dioxide fixation</keyword>
<dbReference type="PANTHER" id="PTHR33941:SF11">
    <property type="entry name" value="BACTERIAL MICROCOMPARTMENT SHELL PROTEIN PDUJ"/>
    <property type="match status" value="1"/>
</dbReference>
<dbReference type="EMBL" id="JAIHOM010000026">
    <property type="protein sequence ID" value="MCW6036023.1"/>
    <property type="molecule type" value="Genomic_DNA"/>
</dbReference>
<keyword evidence="4" id="KW-1283">Bacterial microcompartment</keyword>
<comment type="subcellular location">
    <subcellularLocation>
        <location evidence="2">Carboxysome</location>
    </subcellularLocation>
</comment>
<evidence type="ECO:0000256" key="2">
    <source>
        <dbReference type="ARBA" id="ARBA00023587"/>
    </source>
</evidence>
<protein>
    <submittedName>
        <fullName evidence="7">BMC domain-containing protein</fullName>
    </submittedName>
</protein>
<dbReference type="SUPFAM" id="SSF143414">
    <property type="entry name" value="CcmK-like"/>
    <property type="match status" value="2"/>
</dbReference>
<evidence type="ECO:0000256" key="5">
    <source>
        <dbReference type="SAM" id="MobiDB-lite"/>
    </source>
</evidence>
<feature type="region of interest" description="Disordered" evidence="5">
    <location>
        <begin position="262"/>
        <end position="300"/>
    </location>
</feature>
<evidence type="ECO:0000313" key="7">
    <source>
        <dbReference type="EMBL" id="MCW6036023.1"/>
    </source>
</evidence>
<sequence>MELHSRLIQTRPHNSTAQSAAQSAAQRRMMTDSALGLVCTRSFPAVVGTADMMLKSAGVTLVGYEKIGSGYCTAIVRGKTADVRLAVEEGAKTAEQFGQLVSKMVLPRPLPNLEVIFPIGTHLAQMQQEQRGYSRLSNQSLGLLETRGFPALVGAADAMLKAADVQLAGYEKIGDGLCTAVIRGSVANVAVAVEAGMFEAERIGEFSAVMVIPRPLEDLEHTLPVAECWLEKVEPLPILMPKRRQREKEHLLALPELEKTPLRLQQSQQESLELEIPQEETVEEEVQRQPSPRENPDYLD</sequence>
<dbReference type="SMART" id="SM00877">
    <property type="entry name" value="BMC"/>
    <property type="match status" value="2"/>
</dbReference>
<dbReference type="PANTHER" id="PTHR33941">
    <property type="entry name" value="PROPANEDIOL UTILIZATION PROTEIN PDUA"/>
    <property type="match status" value="1"/>
</dbReference>
<keyword evidence="8" id="KW-1185">Reference proteome</keyword>
<dbReference type="InterPro" id="IPR020808">
    <property type="entry name" value="Bact_microcomp_CS"/>
</dbReference>
<evidence type="ECO:0000256" key="4">
    <source>
        <dbReference type="ARBA" id="ARBA00024446"/>
    </source>
</evidence>
<feature type="region of interest" description="Disordered" evidence="5">
    <location>
        <begin position="1"/>
        <end position="21"/>
    </location>
</feature>
<dbReference type="InterPro" id="IPR044872">
    <property type="entry name" value="CcmK/CsoS1_BMC"/>
</dbReference>
<evidence type="ECO:0000313" key="8">
    <source>
        <dbReference type="Proteomes" id="UP001526426"/>
    </source>
</evidence>
<organism evidence="7 8">
    <name type="scientific">Spirulina subsalsa FACHB-351</name>
    <dbReference type="NCBI Taxonomy" id="234711"/>
    <lineage>
        <taxon>Bacteria</taxon>
        <taxon>Bacillati</taxon>
        <taxon>Cyanobacteriota</taxon>
        <taxon>Cyanophyceae</taxon>
        <taxon>Spirulinales</taxon>
        <taxon>Spirulinaceae</taxon>
        <taxon>Spirulina</taxon>
    </lineage>
</organism>
<dbReference type="Gene3D" id="3.30.70.1710">
    <property type="match status" value="2"/>
</dbReference>
<feature type="compositionally biased region" description="Acidic residues" evidence="5">
    <location>
        <begin position="272"/>
        <end position="284"/>
    </location>
</feature>
<feature type="domain" description="BMC" evidence="6">
    <location>
        <begin position="140"/>
        <end position="224"/>
    </location>
</feature>
<dbReference type="InterPro" id="IPR000249">
    <property type="entry name" value="BMC_dom"/>
</dbReference>
<dbReference type="InterPro" id="IPR037233">
    <property type="entry name" value="CcmK-like_sf"/>
</dbReference>
<feature type="compositionally biased region" description="Low complexity" evidence="5">
    <location>
        <begin position="262"/>
        <end position="271"/>
    </location>
</feature>
<dbReference type="Proteomes" id="UP001526426">
    <property type="component" value="Unassembled WGS sequence"/>
</dbReference>
<dbReference type="PROSITE" id="PS51930">
    <property type="entry name" value="BMC_2"/>
    <property type="match status" value="2"/>
</dbReference>
<accession>A0ABT3L3G0</accession>
<reference evidence="7 8" key="1">
    <citation type="submission" date="2021-08" db="EMBL/GenBank/DDBJ databases">
        <title>Draft genome sequence of Spirulina subsalsa with high tolerance to salinity and hype-accumulation of phycocyanin.</title>
        <authorList>
            <person name="Pei H."/>
            <person name="Jiang L."/>
        </authorList>
    </citation>
    <scope>NUCLEOTIDE SEQUENCE [LARGE SCALE GENOMIC DNA]</scope>
    <source>
        <strain evidence="7 8">FACHB-351</strain>
    </source>
</reference>
<feature type="domain" description="BMC" evidence="6">
    <location>
        <begin position="34"/>
        <end position="118"/>
    </location>
</feature>
<name>A0ABT3L3G0_9CYAN</name>
<evidence type="ECO:0000256" key="1">
    <source>
        <dbReference type="ARBA" id="ARBA00023300"/>
    </source>
</evidence>
<gene>
    <name evidence="7" type="ORF">K4A83_07020</name>
</gene>
<dbReference type="InterPro" id="IPR050575">
    <property type="entry name" value="BMC_shell"/>
</dbReference>
<evidence type="ECO:0000256" key="3">
    <source>
        <dbReference type="ARBA" id="ARBA00023780"/>
    </source>
</evidence>